<name>W2D1S9_9BACT</name>
<evidence type="ECO:0000256" key="5">
    <source>
        <dbReference type="ARBA" id="ARBA00022741"/>
    </source>
</evidence>
<dbReference type="EC" id="3.6.-.-" evidence="10"/>
<dbReference type="NCBIfam" id="TIGR00231">
    <property type="entry name" value="small_GTP"/>
    <property type="match status" value="1"/>
</dbReference>
<accession>W2D1S9</accession>
<evidence type="ECO:0000256" key="8">
    <source>
        <dbReference type="ARBA" id="ARBA00022958"/>
    </source>
</evidence>
<keyword evidence="2 10" id="KW-0963">Cytoplasm</keyword>
<feature type="binding site" evidence="10">
    <location>
        <position position="239"/>
    </location>
    <ligand>
        <name>Mg(2+)</name>
        <dbReference type="ChEBI" id="CHEBI:18420"/>
    </ligand>
</feature>
<feature type="binding site" evidence="10">
    <location>
        <begin position="254"/>
        <end position="260"/>
    </location>
    <ligand>
        <name>GTP</name>
        <dbReference type="ChEBI" id="CHEBI:37565"/>
    </ligand>
</feature>
<dbReference type="HAMAP" id="MF_00379">
    <property type="entry name" value="GTPase_MnmE"/>
    <property type="match status" value="1"/>
</dbReference>
<feature type="binding site" evidence="10">
    <location>
        <position position="235"/>
    </location>
    <ligand>
        <name>K(+)</name>
        <dbReference type="ChEBI" id="CHEBI:29103"/>
    </ligand>
</feature>
<feature type="binding site" evidence="10">
    <location>
        <begin position="235"/>
        <end position="240"/>
    </location>
    <ligand>
        <name>GTP</name>
        <dbReference type="ChEBI" id="CHEBI:37565"/>
    </ligand>
</feature>
<dbReference type="GO" id="GO:0003924">
    <property type="term" value="F:GTPase activity"/>
    <property type="evidence" value="ECO:0007669"/>
    <property type="project" value="UniProtKB-UniRule"/>
</dbReference>
<evidence type="ECO:0000256" key="9">
    <source>
        <dbReference type="ARBA" id="ARBA00023134"/>
    </source>
</evidence>
<evidence type="ECO:0000256" key="7">
    <source>
        <dbReference type="ARBA" id="ARBA00022842"/>
    </source>
</evidence>
<dbReference type="PATRIC" id="fig|1411915.3.peg.640"/>
<evidence type="ECO:0000313" key="13">
    <source>
        <dbReference type="EMBL" id="ETK12741.1"/>
    </source>
</evidence>
<keyword evidence="9 10" id="KW-0342">GTP-binding</keyword>
<keyword evidence="3 10" id="KW-0819">tRNA processing</keyword>
<dbReference type="InterPro" id="IPR027417">
    <property type="entry name" value="P-loop_NTPase"/>
</dbReference>
<dbReference type="InterPro" id="IPR004520">
    <property type="entry name" value="GTPase_MnmE"/>
</dbReference>
<feature type="binding site" evidence="10">
    <location>
        <position position="89"/>
    </location>
    <ligand>
        <name>(6S)-5-formyl-5,6,7,8-tetrahydrofolate</name>
        <dbReference type="ChEBI" id="CHEBI:57457"/>
    </ligand>
</feature>
<dbReference type="NCBIfam" id="TIGR00450">
    <property type="entry name" value="mnmE_trmE_thdF"/>
    <property type="match status" value="1"/>
</dbReference>
<sequence>MNTHLDSSTICALSTPAGSGALAIVRVSGPEAVTLCDRFFQPRSGVPLAERRSHTATFGRLVRDGELLDEAVATVFRAPHSFTGEDTVELSCHGSTFIRQHLLEWLIDGGARAAAPGEFTRRAFLNGRMDLSQAEAVADLIASTSAGMHRVAMNQMRGGFSDELATLRAQLLEFASLVELELDFGDHEELEFADRTRLGELADRIARRIDTLAASFAAGNALRHGLPVAIIGRPNVGKSTLLNGLLNEERAIVSDIPGTTRDTIEETLALDGRLFRFIDTAGLRDRTTDRIEEIGIRRSFEKADQAAIILYLLDLTDSTADDWLETSRWLRRYDKPVLMVGTKNDLARRSPIHTTDNVQAIHISCREPADIERVKQRIVELADTLTVGTHDVIVTNARHYEALCRAGEAIRRVLAGLSDGLPGDLLAEDLRDCLHALGEITGGEIVTDEVLANIFSKFCIGK</sequence>
<dbReference type="GO" id="GO:0002098">
    <property type="term" value="P:tRNA wobble uridine modification"/>
    <property type="evidence" value="ECO:0007669"/>
    <property type="project" value="TreeGrafter"/>
</dbReference>
<comment type="caution">
    <text evidence="10">Lacks conserved residue(s) required for the propagation of feature annotation.</text>
</comment>
<evidence type="ECO:0000256" key="10">
    <source>
        <dbReference type="HAMAP-Rule" id="MF_00379"/>
    </source>
</evidence>
<comment type="function">
    <text evidence="10">Exhibits a very high intrinsic GTPase hydrolysis rate. Involved in the addition of a carboxymethylaminomethyl (cmnm) group at the wobble position (U34) of certain tRNAs, forming tRNA-cmnm(5)s(2)U34.</text>
</comment>
<dbReference type="InterPro" id="IPR027368">
    <property type="entry name" value="MnmE_dom2"/>
</dbReference>
<feature type="domain" description="TrmE-type G" evidence="12">
    <location>
        <begin position="225"/>
        <end position="383"/>
    </location>
</feature>
<comment type="similarity">
    <text evidence="1 10 11">Belongs to the TRAFAC class TrmE-Era-EngA-EngB-Septin-like GTPase superfamily. TrmE GTPase family.</text>
</comment>
<feature type="binding site" evidence="10">
    <location>
        <position position="462"/>
    </location>
    <ligand>
        <name>(6S)-5-formyl-5,6,7,8-tetrahydrofolate</name>
        <dbReference type="ChEBI" id="CHEBI:57457"/>
    </ligand>
</feature>
<keyword evidence="4 10" id="KW-0479">Metal-binding</keyword>
<dbReference type="NCBIfam" id="NF003661">
    <property type="entry name" value="PRK05291.1-3"/>
    <property type="match status" value="1"/>
</dbReference>
<feature type="binding site" evidence="10">
    <location>
        <position position="254"/>
    </location>
    <ligand>
        <name>K(+)</name>
        <dbReference type="ChEBI" id="CHEBI:29103"/>
    </ligand>
</feature>
<dbReference type="AlphaFoldDB" id="W2D1S9"/>
<dbReference type="PANTHER" id="PTHR42714">
    <property type="entry name" value="TRNA MODIFICATION GTPASE GTPBP3"/>
    <property type="match status" value="1"/>
</dbReference>
<evidence type="ECO:0000313" key="14">
    <source>
        <dbReference type="Proteomes" id="UP000034980"/>
    </source>
</evidence>
<dbReference type="EMBL" id="AYYF01001068">
    <property type="protein sequence ID" value="ETK12741.1"/>
    <property type="molecule type" value="Genomic_DNA"/>
</dbReference>
<dbReference type="GO" id="GO:0042802">
    <property type="term" value="F:identical protein binding"/>
    <property type="evidence" value="ECO:0007669"/>
    <property type="project" value="UniProtKB-ARBA"/>
</dbReference>
<dbReference type="InterPro" id="IPR006073">
    <property type="entry name" value="GTP-bd"/>
</dbReference>
<comment type="subcellular location">
    <subcellularLocation>
        <location evidence="10">Cytoplasm</location>
    </subcellularLocation>
</comment>
<dbReference type="PROSITE" id="PS51709">
    <property type="entry name" value="G_TRME"/>
    <property type="match status" value="1"/>
</dbReference>
<feature type="binding site" evidence="10">
    <location>
        <begin position="279"/>
        <end position="282"/>
    </location>
    <ligand>
        <name>GTP</name>
        <dbReference type="ChEBI" id="CHEBI:37565"/>
    </ligand>
</feature>
<evidence type="ECO:0000256" key="11">
    <source>
        <dbReference type="RuleBase" id="RU003313"/>
    </source>
</evidence>
<dbReference type="PANTHER" id="PTHR42714:SF2">
    <property type="entry name" value="TRNA MODIFICATION GTPASE GTPBP3, MITOCHONDRIAL"/>
    <property type="match status" value="1"/>
</dbReference>
<dbReference type="Gene3D" id="3.40.50.300">
    <property type="entry name" value="P-loop containing nucleotide triphosphate hydrolases"/>
    <property type="match status" value="1"/>
</dbReference>
<dbReference type="GO" id="GO:0005525">
    <property type="term" value="F:GTP binding"/>
    <property type="evidence" value="ECO:0007669"/>
    <property type="project" value="UniProtKB-UniRule"/>
</dbReference>
<feature type="binding site" evidence="10">
    <location>
        <position position="256"/>
    </location>
    <ligand>
        <name>K(+)</name>
        <dbReference type="ChEBI" id="CHEBI:29103"/>
    </ligand>
</feature>
<evidence type="ECO:0000256" key="3">
    <source>
        <dbReference type="ARBA" id="ARBA00022694"/>
    </source>
</evidence>
<dbReference type="Pfam" id="PF12631">
    <property type="entry name" value="MnmE_helical"/>
    <property type="match status" value="1"/>
</dbReference>
<organism evidence="13 14">
    <name type="scientific">Tannerella sp. oral taxon BU063 isolate Cell 8/11</name>
    <dbReference type="NCBI Taxonomy" id="1411915"/>
    <lineage>
        <taxon>Bacteria</taxon>
        <taxon>Pseudomonadati</taxon>
        <taxon>Bacteroidota</taxon>
        <taxon>Bacteroidia</taxon>
        <taxon>Bacteroidales</taxon>
        <taxon>Tannerellaceae</taxon>
        <taxon>Tannerella</taxon>
    </lineage>
</organism>
<dbReference type="Gene3D" id="1.20.120.430">
    <property type="entry name" value="tRNA modification GTPase MnmE domain 2"/>
    <property type="match status" value="1"/>
</dbReference>
<feature type="binding site" evidence="10">
    <location>
        <position position="26"/>
    </location>
    <ligand>
        <name>(6S)-5-formyl-5,6,7,8-tetrahydrofolate</name>
        <dbReference type="ChEBI" id="CHEBI:57457"/>
    </ligand>
</feature>
<proteinExistence type="inferred from homology"/>
<feature type="binding site" evidence="10">
    <location>
        <position position="128"/>
    </location>
    <ligand>
        <name>(6S)-5-formyl-5,6,7,8-tetrahydrofolate</name>
        <dbReference type="ChEBI" id="CHEBI:57457"/>
    </ligand>
</feature>
<keyword evidence="7 10" id="KW-0460">Magnesium</keyword>
<comment type="subunit">
    <text evidence="10">Homodimer. Heterotetramer of two MnmE and two MnmG subunits.</text>
</comment>
<keyword evidence="8 10" id="KW-0630">Potassium</keyword>
<dbReference type="Proteomes" id="UP000034980">
    <property type="component" value="Unassembled WGS sequence"/>
</dbReference>
<dbReference type="Gene3D" id="3.30.1360.120">
    <property type="entry name" value="Probable tRNA modification gtpase trme, domain 1"/>
    <property type="match status" value="1"/>
</dbReference>
<dbReference type="CDD" id="cd04164">
    <property type="entry name" value="trmE"/>
    <property type="match status" value="1"/>
</dbReference>
<reference evidence="13 14" key="1">
    <citation type="submission" date="2013-11" db="EMBL/GenBank/DDBJ databases">
        <title>Single cell genomics of uncultured Tannerella BU063 (oral taxon 286).</title>
        <authorList>
            <person name="Beall C.J."/>
            <person name="Campbell A.G."/>
            <person name="Griffen A.L."/>
            <person name="Podar M."/>
            <person name="Leys E.J."/>
        </authorList>
    </citation>
    <scope>NUCLEOTIDE SEQUENCE [LARGE SCALE GENOMIC DNA]</scope>
    <source>
        <strain evidence="13">Cell 8/11</strain>
    </source>
</reference>
<protein>
    <recommendedName>
        <fullName evidence="10">tRNA modification GTPase MnmE</fullName>
        <ecNumber evidence="10">3.6.-.-</ecNumber>
    </recommendedName>
</protein>
<dbReference type="FunFam" id="3.40.50.300:FF:001376">
    <property type="entry name" value="tRNA modification GTPase MnmE"/>
    <property type="match status" value="1"/>
</dbReference>
<feature type="binding site" evidence="10">
    <location>
        <position position="260"/>
    </location>
    <ligand>
        <name>Mg(2+)</name>
        <dbReference type="ChEBI" id="CHEBI:18420"/>
    </ligand>
</feature>
<gene>
    <name evidence="10" type="primary">mnmE</name>
    <name evidence="10" type="synonym">trmE</name>
    <name evidence="13" type="ORF">T235_07565</name>
</gene>
<comment type="cofactor">
    <cofactor evidence="10">
        <name>K(+)</name>
        <dbReference type="ChEBI" id="CHEBI:29103"/>
    </cofactor>
    <text evidence="10">Binds 1 potassium ion per subunit.</text>
</comment>
<dbReference type="InterPro" id="IPR025867">
    <property type="entry name" value="MnmE_helical"/>
</dbReference>
<dbReference type="GO" id="GO:0005829">
    <property type="term" value="C:cytosol"/>
    <property type="evidence" value="ECO:0007669"/>
    <property type="project" value="TreeGrafter"/>
</dbReference>
<evidence type="ECO:0000256" key="4">
    <source>
        <dbReference type="ARBA" id="ARBA00022723"/>
    </source>
</evidence>
<dbReference type="InterPro" id="IPR027266">
    <property type="entry name" value="TrmE/GcvT-like"/>
</dbReference>
<dbReference type="GO" id="GO:0030488">
    <property type="term" value="P:tRNA methylation"/>
    <property type="evidence" value="ECO:0007669"/>
    <property type="project" value="TreeGrafter"/>
</dbReference>
<dbReference type="InterPro" id="IPR005225">
    <property type="entry name" value="Small_GTP-bd"/>
</dbReference>
<dbReference type="CDD" id="cd14858">
    <property type="entry name" value="TrmE_N"/>
    <property type="match status" value="1"/>
</dbReference>
<evidence type="ECO:0000256" key="6">
    <source>
        <dbReference type="ARBA" id="ARBA00022801"/>
    </source>
</evidence>
<keyword evidence="5 10" id="KW-0547">Nucleotide-binding</keyword>
<dbReference type="FunFam" id="3.30.1360.120:FF:000003">
    <property type="entry name" value="tRNA modification GTPase MnmE"/>
    <property type="match status" value="1"/>
</dbReference>
<evidence type="ECO:0000256" key="2">
    <source>
        <dbReference type="ARBA" id="ARBA00022490"/>
    </source>
</evidence>
<dbReference type="InterPro" id="IPR031168">
    <property type="entry name" value="G_TrmE"/>
</dbReference>
<dbReference type="Pfam" id="PF01926">
    <property type="entry name" value="MMR_HSR1"/>
    <property type="match status" value="1"/>
</dbReference>
<evidence type="ECO:0000259" key="12">
    <source>
        <dbReference type="PROSITE" id="PS51709"/>
    </source>
</evidence>
<dbReference type="InterPro" id="IPR018948">
    <property type="entry name" value="GTP-bd_TrmE_N"/>
</dbReference>
<evidence type="ECO:0000256" key="1">
    <source>
        <dbReference type="ARBA" id="ARBA00011043"/>
    </source>
</evidence>
<feature type="binding site" evidence="10">
    <location>
        <position position="259"/>
    </location>
    <ligand>
        <name>K(+)</name>
        <dbReference type="ChEBI" id="CHEBI:29103"/>
    </ligand>
</feature>
<dbReference type="Pfam" id="PF10396">
    <property type="entry name" value="TrmE_N"/>
    <property type="match status" value="1"/>
</dbReference>
<keyword evidence="6 10" id="KW-0378">Hydrolase</keyword>
<comment type="caution">
    <text evidence="13">The sequence shown here is derived from an EMBL/GenBank/DDBJ whole genome shotgun (WGS) entry which is preliminary data.</text>
</comment>
<dbReference type="GO" id="GO:0046872">
    <property type="term" value="F:metal ion binding"/>
    <property type="evidence" value="ECO:0007669"/>
    <property type="project" value="UniProtKB-KW"/>
</dbReference>
<dbReference type="SUPFAM" id="SSF52540">
    <property type="entry name" value="P-loop containing nucleoside triphosphate hydrolases"/>
    <property type="match status" value="1"/>
</dbReference>